<dbReference type="RefSeq" id="WP_091152347.1">
    <property type="nucleotide sequence ID" value="NZ_FNAI01000011.1"/>
</dbReference>
<dbReference type="SUPFAM" id="SSF46955">
    <property type="entry name" value="Putative DNA-binding domain"/>
    <property type="match status" value="1"/>
</dbReference>
<dbReference type="Proteomes" id="UP000199072">
    <property type="component" value="Unassembled WGS sequence"/>
</dbReference>
<name>A0A1G7H472_9SPHI</name>
<evidence type="ECO:0000259" key="1">
    <source>
        <dbReference type="Pfam" id="PF12728"/>
    </source>
</evidence>
<dbReference type="PANTHER" id="PTHR34585:SF22">
    <property type="entry name" value="HELIX-TURN-HELIX DOMAIN-CONTAINING PROTEIN"/>
    <property type="match status" value="1"/>
</dbReference>
<feature type="domain" description="Helix-turn-helix" evidence="1">
    <location>
        <begin position="38"/>
        <end position="84"/>
    </location>
</feature>
<dbReference type="Pfam" id="PF12728">
    <property type="entry name" value="HTH_17"/>
    <property type="match status" value="1"/>
</dbReference>
<dbReference type="InterPro" id="IPR041657">
    <property type="entry name" value="HTH_17"/>
</dbReference>
<accession>A0A1G7H472</accession>
<dbReference type="STRING" id="1391627.SAMN05216464_11141"/>
<gene>
    <name evidence="2" type="ORF">SAMN05216464_11141</name>
</gene>
<dbReference type="EMBL" id="FNAI01000011">
    <property type="protein sequence ID" value="SDE94929.1"/>
    <property type="molecule type" value="Genomic_DNA"/>
</dbReference>
<protein>
    <submittedName>
        <fullName evidence="2">Helix-turn-helix domain-containing protein</fullName>
    </submittedName>
</protein>
<organism evidence="2 3">
    <name type="scientific">Mucilaginibacter pineti</name>
    <dbReference type="NCBI Taxonomy" id="1391627"/>
    <lineage>
        <taxon>Bacteria</taxon>
        <taxon>Pseudomonadati</taxon>
        <taxon>Bacteroidota</taxon>
        <taxon>Sphingobacteriia</taxon>
        <taxon>Sphingobacteriales</taxon>
        <taxon>Sphingobacteriaceae</taxon>
        <taxon>Mucilaginibacter</taxon>
    </lineage>
</organism>
<evidence type="ECO:0000313" key="3">
    <source>
        <dbReference type="Proteomes" id="UP000199072"/>
    </source>
</evidence>
<keyword evidence="3" id="KW-1185">Reference proteome</keyword>
<dbReference type="AlphaFoldDB" id="A0A1G7H472"/>
<dbReference type="OrthoDB" id="1524679at2"/>
<dbReference type="PANTHER" id="PTHR34585">
    <property type="match status" value="1"/>
</dbReference>
<sequence length="86" mass="10038">MQLNIITLEDLLQFKTELFTEMNRLLQGGKESQTKQWLMSAEVRKMLNISPGTLQNLRISGTLPYRKIGGSMFYNREEIEKIMRGE</sequence>
<evidence type="ECO:0000313" key="2">
    <source>
        <dbReference type="EMBL" id="SDE94929.1"/>
    </source>
</evidence>
<reference evidence="2 3" key="1">
    <citation type="submission" date="2016-10" db="EMBL/GenBank/DDBJ databases">
        <authorList>
            <person name="de Groot N.N."/>
        </authorList>
    </citation>
    <scope>NUCLEOTIDE SEQUENCE [LARGE SCALE GENOMIC DNA]</scope>
    <source>
        <strain evidence="2 3">47C3B</strain>
    </source>
</reference>
<dbReference type="InterPro" id="IPR009061">
    <property type="entry name" value="DNA-bd_dom_put_sf"/>
</dbReference>
<proteinExistence type="predicted"/>